<gene>
    <name evidence="3" type="ORF">D9611_001978</name>
</gene>
<evidence type="ECO:0000256" key="1">
    <source>
        <dbReference type="SAM" id="Phobius"/>
    </source>
</evidence>
<sequence>MSPMIFSSILALNARADAAPSEAFTPSTEYLSTTATSLTACITLMIALSYLVGLSWAFKYAQANPKPLNKGSGVHLQKYAPLAYVFLVLSSLSEVALSSWLILQWRFHHNYPNVGVRTSARFLLFCACWTAVTAAAYSILFVHPRWSKHPVSSVGAQSLWIIVTWVFWIVGAGLLNSAAAGVLVKGACGEVVYCGQIRALFGVAVIQSLTLTAGMATIMWLAWQSAREAYALNSRPFSVVARASRMFTSS</sequence>
<keyword evidence="1" id="KW-1133">Transmembrane helix</keyword>
<feature type="transmembrane region" description="Helical" evidence="1">
    <location>
        <begin position="122"/>
        <end position="142"/>
    </location>
</feature>
<feature type="transmembrane region" description="Helical" evidence="1">
    <location>
        <begin position="34"/>
        <end position="58"/>
    </location>
</feature>
<reference evidence="3 4" key="1">
    <citation type="journal article" date="2020" name="ISME J.">
        <title>Uncovering the hidden diversity of litter-decomposition mechanisms in mushroom-forming fungi.</title>
        <authorList>
            <person name="Floudas D."/>
            <person name="Bentzer J."/>
            <person name="Ahren D."/>
            <person name="Johansson T."/>
            <person name="Persson P."/>
            <person name="Tunlid A."/>
        </authorList>
    </citation>
    <scope>NUCLEOTIDE SEQUENCE [LARGE SCALE GENOMIC DNA]</scope>
    <source>
        <strain evidence="3 4">CBS 175.51</strain>
    </source>
</reference>
<keyword evidence="2" id="KW-0732">Signal</keyword>
<comment type="caution">
    <text evidence="3">The sequence shown here is derived from an EMBL/GenBank/DDBJ whole genome shotgun (WGS) entry which is preliminary data.</text>
</comment>
<dbReference type="OrthoDB" id="2628419at2759"/>
<feature type="transmembrane region" description="Helical" evidence="1">
    <location>
        <begin position="199"/>
        <end position="223"/>
    </location>
</feature>
<feature type="transmembrane region" description="Helical" evidence="1">
    <location>
        <begin position="154"/>
        <end position="179"/>
    </location>
</feature>
<keyword evidence="4" id="KW-1185">Reference proteome</keyword>
<feature type="chain" id="PRO_5034695435" evidence="2">
    <location>
        <begin position="19"/>
        <end position="250"/>
    </location>
</feature>
<feature type="transmembrane region" description="Helical" evidence="1">
    <location>
        <begin position="79"/>
        <end position="102"/>
    </location>
</feature>
<dbReference type="EMBL" id="JAACJK010000001">
    <property type="protein sequence ID" value="KAF5342588.1"/>
    <property type="molecule type" value="Genomic_DNA"/>
</dbReference>
<evidence type="ECO:0000313" key="3">
    <source>
        <dbReference type="EMBL" id="KAF5342588.1"/>
    </source>
</evidence>
<dbReference type="Proteomes" id="UP000541558">
    <property type="component" value="Unassembled WGS sequence"/>
</dbReference>
<dbReference type="AlphaFoldDB" id="A0A8H5CJB9"/>
<accession>A0A8H5CJB9</accession>
<feature type="signal peptide" evidence="2">
    <location>
        <begin position="1"/>
        <end position="18"/>
    </location>
</feature>
<keyword evidence="1" id="KW-0472">Membrane</keyword>
<evidence type="ECO:0000256" key="2">
    <source>
        <dbReference type="SAM" id="SignalP"/>
    </source>
</evidence>
<evidence type="ECO:0000313" key="4">
    <source>
        <dbReference type="Proteomes" id="UP000541558"/>
    </source>
</evidence>
<keyword evidence="1" id="KW-0812">Transmembrane</keyword>
<organism evidence="3 4">
    <name type="scientific">Ephemerocybe angulata</name>
    <dbReference type="NCBI Taxonomy" id="980116"/>
    <lineage>
        <taxon>Eukaryota</taxon>
        <taxon>Fungi</taxon>
        <taxon>Dikarya</taxon>
        <taxon>Basidiomycota</taxon>
        <taxon>Agaricomycotina</taxon>
        <taxon>Agaricomycetes</taxon>
        <taxon>Agaricomycetidae</taxon>
        <taxon>Agaricales</taxon>
        <taxon>Agaricineae</taxon>
        <taxon>Psathyrellaceae</taxon>
        <taxon>Ephemerocybe</taxon>
    </lineage>
</organism>
<protein>
    <submittedName>
        <fullName evidence="3">Uncharacterized protein</fullName>
    </submittedName>
</protein>
<name>A0A8H5CJB9_9AGAR</name>
<proteinExistence type="predicted"/>